<gene>
    <name evidence="3" type="ORF">EH198_06230</name>
</gene>
<dbReference type="RefSeq" id="WP_124694686.1">
    <property type="nucleotide sequence ID" value="NZ_JBHUFE010000008.1"/>
</dbReference>
<evidence type="ECO:0000313" key="3">
    <source>
        <dbReference type="EMBL" id="RQW12652.1"/>
    </source>
</evidence>
<keyword evidence="4" id="KW-1185">Reference proteome</keyword>
<evidence type="ECO:0000259" key="2">
    <source>
        <dbReference type="Pfam" id="PF07833"/>
    </source>
</evidence>
<dbReference type="InterPro" id="IPR012854">
    <property type="entry name" value="Cu_amine_oxidase-like_N"/>
</dbReference>
<dbReference type="Pfam" id="PF07833">
    <property type="entry name" value="Cu_amine_oxidN1"/>
    <property type="match status" value="1"/>
</dbReference>
<evidence type="ECO:0000256" key="1">
    <source>
        <dbReference type="SAM" id="SignalP"/>
    </source>
</evidence>
<feature type="signal peptide" evidence="1">
    <location>
        <begin position="1"/>
        <end position="22"/>
    </location>
</feature>
<dbReference type="SUPFAM" id="SSF55383">
    <property type="entry name" value="Copper amine oxidase, domain N"/>
    <property type="match status" value="1"/>
</dbReference>
<feature type="domain" description="Copper amine oxidase-like N-terminal" evidence="2">
    <location>
        <begin position="33"/>
        <end position="138"/>
    </location>
</feature>
<organism evidence="3 4">
    <name type="scientific">Paenibacillus rhizophilus</name>
    <dbReference type="NCBI Taxonomy" id="1850366"/>
    <lineage>
        <taxon>Bacteria</taxon>
        <taxon>Bacillati</taxon>
        <taxon>Bacillota</taxon>
        <taxon>Bacilli</taxon>
        <taxon>Bacillales</taxon>
        <taxon>Paenibacillaceae</taxon>
        <taxon>Paenibacillus</taxon>
    </lineage>
</organism>
<reference evidence="3 4" key="1">
    <citation type="submission" date="2018-11" db="EMBL/GenBank/DDBJ databases">
        <title>Genome sequence of strain 7197.</title>
        <authorList>
            <person name="Gao J."/>
            <person name="Sun J."/>
        </authorList>
    </citation>
    <scope>NUCLEOTIDE SEQUENCE [LARGE SCALE GENOMIC DNA]</scope>
    <source>
        <strain evidence="3 4">7197</strain>
    </source>
</reference>
<dbReference type="InterPro" id="IPR036582">
    <property type="entry name" value="Mao_N_sf"/>
</dbReference>
<protein>
    <submittedName>
        <fullName evidence="3">Copper amine oxidase N-terminal domain-containing protein</fullName>
    </submittedName>
</protein>
<keyword evidence="1" id="KW-0732">Signal</keyword>
<dbReference type="EMBL" id="RQPI01000002">
    <property type="protein sequence ID" value="RQW12652.1"/>
    <property type="molecule type" value="Genomic_DNA"/>
</dbReference>
<evidence type="ECO:0000313" key="4">
    <source>
        <dbReference type="Proteomes" id="UP000282529"/>
    </source>
</evidence>
<dbReference type="OrthoDB" id="2696313at2"/>
<dbReference type="AlphaFoldDB" id="A0A3N9Q1Q2"/>
<name>A0A3N9Q1Q2_9BACL</name>
<comment type="caution">
    <text evidence="3">The sequence shown here is derived from an EMBL/GenBank/DDBJ whole genome shotgun (WGS) entry which is preliminary data.</text>
</comment>
<sequence>MKLKAAALLLAALLFSHSAASASGTSGIEIDWNGEPVRTSVPSYIENGVTFVSIDMISKLNGLSASWLPDEGLARLWVDRGGIFDFKPGTGYADDMDKRYPLGAAIAMRDGRVMLPLRFIAEMAGADVSWDQMNNKVSVKQKRMAIASVPGTRSRLFAMSENKGEYVGVTMEWNGMLKSFPLWRNPSNVGSPPRLLAQDISGDGRREAIILLNAGSGTGVYLEDPHVVDSRTFKEIRIQDPLEAVRQRLVSSVDRQGKDTVIRVTADGTVRERHLDKQESDGESPSRLTFGSIIKYEVRGGRLVTVLAGAAGIENFLGEAVVTYALKNGAYTAESVSFSFY</sequence>
<dbReference type="Proteomes" id="UP000282529">
    <property type="component" value="Unassembled WGS sequence"/>
</dbReference>
<feature type="chain" id="PRO_5017955808" evidence="1">
    <location>
        <begin position="23"/>
        <end position="341"/>
    </location>
</feature>
<accession>A0A3N9Q1Q2</accession>
<proteinExistence type="predicted"/>